<protein>
    <submittedName>
        <fullName evidence="1">(3R)-hydroxymyristoyl-(Acyl carrier protein) dehydratase</fullName>
    </submittedName>
</protein>
<dbReference type="AlphaFoldDB" id="A8GLR9"/>
<dbReference type="KEGG" id="rak:A1C_00035"/>
<reference evidence="1" key="1">
    <citation type="submission" date="2007-09" db="EMBL/GenBank/DDBJ databases">
        <title>Complete Genome Sequence of Rickettsia akari.</title>
        <authorList>
            <person name="Madan A."/>
            <person name="Fahey J."/>
            <person name="Helton E."/>
            <person name="Ketteman M."/>
            <person name="Madan A."/>
            <person name="Rodrigues S."/>
            <person name="Sanchez A."/>
            <person name="Whiting M."/>
            <person name="Dasch G."/>
            <person name="Eremeeva M."/>
        </authorList>
    </citation>
    <scope>NUCLEOTIDE SEQUENCE</scope>
    <source>
        <strain evidence="1">Hartford</strain>
    </source>
</reference>
<dbReference type="InterPro" id="IPR011004">
    <property type="entry name" value="Trimer_LpxA-like_sf"/>
</dbReference>
<dbReference type="Gene3D" id="2.160.10.10">
    <property type="entry name" value="Hexapeptide repeat proteins"/>
    <property type="match status" value="1"/>
</dbReference>
<evidence type="ECO:0000313" key="2">
    <source>
        <dbReference type="Proteomes" id="UP000006830"/>
    </source>
</evidence>
<dbReference type="EMBL" id="CP000847">
    <property type="protein sequence ID" value="ABV74344.1"/>
    <property type="molecule type" value="Genomic_DNA"/>
</dbReference>
<dbReference type="HOGENOM" id="CLU_3410078_0_0_5"/>
<proteinExistence type="predicted"/>
<dbReference type="SUPFAM" id="SSF51161">
    <property type="entry name" value="Trimeric LpxA-like enzymes"/>
    <property type="match status" value="1"/>
</dbReference>
<evidence type="ECO:0000313" key="1">
    <source>
        <dbReference type="EMBL" id="ABV74344.1"/>
    </source>
</evidence>
<accession>A8GLR9</accession>
<sequence>MANNIHTTAIIAEGAKLGENVKIGPYCVL</sequence>
<organism evidence="1 2">
    <name type="scientific">Rickettsia akari (strain Hartford)</name>
    <dbReference type="NCBI Taxonomy" id="293614"/>
    <lineage>
        <taxon>Bacteria</taxon>
        <taxon>Pseudomonadati</taxon>
        <taxon>Pseudomonadota</taxon>
        <taxon>Alphaproteobacteria</taxon>
        <taxon>Rickettsiales</taxon>
        <taxon>Rickettsiaceae</taxon>
        <taxon>Rickettsieae</taxon>
        <taxon>Rickettsia</taxon>
        <taxon>spotted fever group</taxon>
    </lineage>
</organism>
<dbReference type="Proteomes" id="UP000006830">
    <property type="component" value="Chromosome"/>
</dbReference>
<keyword evidence="2" id="KW-1185">Reference proteome</keyword>
<gene>
    <name evidence="1" type="primary">fabZ</name>
    <name evidence="1" type="ordered locus">A1C_00035</name>
</gene>
<name>A8GLR9_RICAH</name>